<evidence type="ECO:0000313" key="4">
    <source>
        <dbReference type="EMBL" id="KRS18599.1"/>
    </source>
</evidence>
<dbReference type="GO" id="GO:0044781">
    <property type="term" value="P:bacterial-type flagellum organization"/>
    <property type="evidence" value="ECO:0007669"/>
    <property type="project" value="UniProtKB-KW"/>
</dbReference>
<dbReference type="GO" id="GO:0048027">
    <property type="term" value="F:mRNA 5'-UTR binding"/>
    <property type="evidence" value="ECO:0007669"/>
    <property type="project" value="InterPro"/>
</dbReference>
<dbReference type="GO" id="GO:0006402">
    <property type="term" value="P:mRNA catabolic process"/>
    <property type="evidence" value="ECO:0007669"/>
    <property type="project" value="InterPro"/>
</dbReference>
<evidence type="ECO:0000256" key="2">
    <source>
        <dbReference type="ARBA" id="ARBA00022795"/>
    </source>
</evidence>
<keyword evidence="2" id="KW-1005">Bacterial flagellum biogenesis</keyword>
<name>A0A0T5PBB5_9RHOB</name>
<dbReference type="InterPro" id="IPR009967">
    <property type="entry name" value="Flagellum_FlbT"/>
</dbReference>
<reference evidence="5 7" key="2">
    <citation type="submission" date="2018-08" db="EMBL/GenBank/DDBJ databases">
        <title>Genetic Globetrotter - A new plasmid hitch-hiking vast phylogenetic and geographic distances.</title>
        <authorList>
            <person name="Vollmers J."/>
            <person name="Petersen J."/>
        </authorList>
    </citation>
    <scope>NUCLEOTIDE SEQUENCE [LARGE SCALE GENOMIC DNA]</scope>
    <source>
        <strain evidence="5 7">DSM 26383</strain>
    </source>
</reference>
<reference evidence="4 6" key="1">
    <citation type="submission" date="2015-04" db="EMBL/GenBank/DDBJ databases">
        <title>The draft genome sequence of Roseovarius indicus B108T.</title>
        <authorList>
            <person name="Li G."/>
            <person name="Lai Q."/>
            <person name="Shao Z."/>
            <person name="Yan P."/>
        </authorList>
    </citation>
    <scope>NUCLEOTIDE SEQUENCE [LARGE SCALE GENOMIC DNA]</scope>
    <source>
        <strain evidence="4 6">B108</strain>
    </source>
</reference>
<dbReference type="GO" id="GO:1902209">
    <property type="term" value="P:negative regulation of bacterial-type flagellum assembly"/>
    <property type="evidence" value="ECO:0007669"/>
    <property type="project" value="InterPro"/>
</dbReference>
<dbReference type="STRING" id="540747.SAMN04488031_104137"/>
<evidence type="ECO:0000256" key="1">
    <source>
        <dbReference type="ARBA" id="ARBA00022491"/>
    </source>
</evidence>
<dbReference type="PATRIC" id="fig|540747.5.peg.3840"/>
<keyword evidence="5" id="KW-0282">Flagellum</keyword>
<dbReference type="RefSeq" id="WP_057814832.1">
    <property type="nucleotide sequence ID" value="NZ_CAXRJZ010000111.1"/>
</dbReference>
<dbReference type="Pfam" id="PF07378">
    <property type="entry name" value="FlbT"/>
    <property type="match status" value="1"/>
</dbReference>
<gene>
    <name evidence="5" type="ORF">RIdsm_01409</name>
    <name evidence="4" type="ORF">XM52_07390</name>
</gene>
<dbReference type="OrthoDB" id="8561314at2"/>
<dbReference type="Proteomes" id="UP000325785">
    <property type="component" value="Chromosome"/>
</dbReference>
<organism evidence="4 6">
    <name type="scientific">Roseovarius indicus</name>
    <dbReference type="NCBI Taxonomy" id="540747"/>
    <lineage>
        <taxon>Bacteria</taxon>
        <taxon>Pseudomonadati</taxon>
        <taxon>Pseudomonadota</taxon>
        <taxon>Alphaproteobacteria</taxon>
        <taxon>Rhodobacterales</taxon>
        <taxon>Roseobacteraceae</taxon>
        <taxon>Roseovarius</taxon>
    </lineage>
</organism>
<dbReference type="KEGG" id="rid:RIdsm_01409"/>
<dbReference type="EMBL" id="CP031598">
    <property type="protein sequence ID" value="QEW25622.1"/>
    <property type="molecule type" value="Genomic_DNA"/>
</dbReference>
<keyword evidence="5" id="KW-0969">Cilium</keyword>
<accession>A0A0T5PBB5</accession>
<keyword evidence="5" id="KW-0966">Cell projection</keyword>
<keyword evidence="6" id="KW-1185">Reference proteome</keyword>
<protein>
    <submittedName>
        <fullName evidence="5">Flagellar biosynthesis repressor FlbT</fullName>
    </submittedName>
    <submittedName>
        <fullName evidence="4">Flagellum biosynthesis protein FlbT</fullName>
    </submittedName>
</protein>
<proteinExistence type="predicted"/>
<evidence type="ECO:0000256" key="3">
    <source>
        <dbReference type="ARBA" id="ARBA00022884"/>
    </source>
</evidence>
<evidence type="ECO:0000313" key="5">
    <source>
        <dbReference type="EMBL" id="QEW25622.1"/>
    </source>
</evidence>
<keyword evidence="3" id="KW-0694">RNA-binding</keyword>
<sequence>MALKLTLKPNERIIVNGCVIRNSDRRHFLDVENKADVVRESDLLDESDAGTPVKEVYFFAQTCLLNTELREKLIPILQAKLGRLVPVFHDEVAGNLVEAANHVSTNDFYKAMRALRPVIQYEERLYEMMHGKAPQTAAE</sequence>
<dbReference type="Proteomes" id="UP000051401">
    <property type="component" value="Unassembled WGS sequence"/>
</dbReference>
<evidence type="ECO:0000313" key="6">
    <source>
        <dbReference type="Proteomes" id="UP000051401"/>
    </source>
</evidence>
<dbReference type="AlphaFoldDB" id="A0A0T5PBB5"/>
<dbReference type="EMBL" id="LAXI01000003">
    <property type="protein sequence ID" value="KRS18599.1"/>
    <property type="molecule type" value="Genomic_DNA"/>
</dbReference>
<evidence type="ECO:0000313" key="7">
    <source>
        <dbReference type="Proteomes" id="UP000325785"/>
    </source>
</evidence>
<keyword evidence="1" id="KW-0678">Repressor</keyword>